<keyword evidence="11" id="KW-1185">Reference proteome</keyword>
<evidence type="ECO:0000256" key="7">
    <source>
        <dbReference type="ARBA" id="ARBA00023136"/>
    </source>
</evidence>
<protein>
    <submittedName>
        <fullName evidence="10">Polar amino acid ABC transporter permease</fullName>
    </submittedName>
</protein>
<dbReference type="CDD" id="cd06261">
    <property type="entry name" value="TM_PBP2"/>
    <property type="match status" value="1"/>
</dbReference>
<dbReference type="RefSeq" id="WP_048444901.1">
    <property type="nucleotide sequence ID" value="NZ_LABY01000092.1"/>
</dbReference>
<dbReference type="GO" id="GO:0006865">
    <property type="term" value="P:amino acid transport"/>
    <property type="evidence" value="ECO:0007669"/>
    <property type="project" value="TreeGrafter"/>
</dbReference>
<keyword evidence="7 8" id="KW-0472">Membrane</keyword>
<evidence type="ECO:0000256" key="6">
    <source>
        <dbReference type="ARBA" id="ARBA00022989"/>
    </source>
</evidence>
<dbReference type="SUPFAM" id="SSF161098">
    <property type="entry name" value="MetI-like"/>
    <property type="match status" value="1"/>
</dbReference>
<evidence type="ECO:0000256" key="8">
    <source>
        <dbReference type="RuleBase" id="RU363032"/>
    </source>
</evidence>
<evidence type="ECO:0000256" key="3">
    <source>
        <dbReference type="ARBA" id="ARBA00022448"/>
    </source>
</evidence>
<keyword evidence="3 8" id="KW-0813">Transport</keyword>
<evidence type="ECO:0000256" key="2">
    <source>
        <dbReference type="ARBA" id="ARBA00010072"/>
    </source>
</evidence>
<dbReference type="InterPro" id="IPR035906">
    <property type="entry name" value="MetI-like_sf"/>
</dbReference>
<dbReference type="OrthoDB" id="9771188at2"/>
<dbReference type="InterPro" id="IPR043429">
    <property type="entry name" value="ArtM/GltK/GlnP/TcyL/YhdX-like"/>
</dbReference>
<evidence type="ECO:0000256" key="4">
    <source>
        <dbReference type="ARBA" id="ARBA00022475"/>
    </source>
</evidence>
<dbReference type="PROSITE" id="PS50928">
    <property type="entry name" value="ABC_TM1"/>
    <property type="match status" value="1"/>
</dbReference>
<dbReference type="Pfam" id="PF00528">
    <property type="entry name" value="BPD_transp_1"/>
    <property type="match status" value="1"/>
</dbReference>
<gene>
    <name evidence="10" type="ORF">VQ02_14490</name>
</gene>
<dbReference type="GO" id="GO:0022857">
    <property type="term" value="F:transmembrane transporter activity"/>
    <property type="evidence" value="ECO:0007669"/>
    <property type="project" value="InterPro"/>
</dbReference>
<accession>A0A0J6VD45</accession>
<name>A0A0J6VD45_9HYPH</name>
<keyword evidence="6 8" id="KW-1133">Transmembrane helix</keyword>
<dbReference type="PANTHER" id="PTHR30614">
    <property type="entry name" value="MEMBRANE COMPONENT OF AMINO ACID ABC TRANSPORTER"/>
    <property type="match status" value="1"/>
</dbReference>
<proteinExistence type="inferred from homology"/>
<feature type="transmembrane region" description="Helical" evidence="8">
    <location>
        <begin position="172"/>
        <end position="196"/>
    </location>
</feature>
<feature type="domain" description="ABC transmembrane type-1" evidence="9">
    <location>
        <begin position="172"/>
        <end position="365"/>
    </location>
</feature>
<feature type="transmembrane region" description="Helical" evidence="8">
    <location>
        <begin position="148"/>
        <end position="166"/>
    </location>
</feature>
<dbReference type="GO" id="GO:0043190">
    <property type="term" value="C:ATP-binding cassette (ABC) transporter complex"/>
    <property type="evidence" value="ECO:0007669"/>
    <property type="project" value="InterPro"/>
</dbReference>
<sequence>MTAWPLRWARRNLFATPLDGALSLLVIPTGLWLIYALAVWACRDAQWSVLGDSMRVMMVGVYPADALWRAWTAAVILAALAGATVGLVVKDDPFALLGGAALGILVCASLLAGRDLADAGWAAVACLAAAAGWLAMAKLPATRRALPLAWLLGFALAGGIFAGPGFDAWGGLLLSIILTIAVSALTLPLGILLALGRQSRIASLRICCTAYIEVFRAVPLILVVYWVWIVVPLLLPDLSVSGVVRGVVGYTVFFCAYVAEYVRSGLQAVPRGQVEAARSLGMGTWTLNTQVVLPQAIKVVIPALVGNMLDIFNAATLVFIIGLTDFLRAGQMILADPRFGNLTYEVYAFLFLVYFAIGSLITFTARSLEGSLATGR</sequence>
<feature type="transmembrane region" description="Helical" evidence="8">
    <location>
        <begin position="94"/>
        <end position="113"/>
    </location>
</feature>
<keyword evidence="5 8" id="KW-0812">Transmembrane</keyword>
<organism evidence="10 11">
    <name type="scientific">Methylobacterium variabile</name>
    <dbReference type="NCBI Taxonomy" id="298794"/>
    <lineage>
        <taxon>Bacteria</taxon>
        <taxon>Pseudomonadati</taxon>
        <taxon>Pseudomonadota</taxon>
        <taxon>Alphaproteobacteria</taxon>
        <taxon>Hyphomicrobiales</taxon>
        <taxon>Methylobacteriaceae</taxon>
        <taxon>Methylobacterium</taxon>
    </lineage>
</organism>
<feature type="transmembrane region" description="Helical" evidence="8">
    <location>
        <begin position="21"/>
        <end position="41"/>
    </location>
</feature>
<dbReference type="InterPro" id="IPR000515">
    <property type="entry name" value="MetI-like"/>
</dbReference>
<feature type="transmembrane region" description="Helical" evidence="8">
    <location>
        <begin position="346"/>
        <end position="368"/>
    </location>
</feature>
<evidence type="ECO:0000259" key="9">
    <source>
        <dbReference type="PROSITE" id="PS50928"/>
    </source>
</evidence>
<reference evidence="10 11" key="1">
    <citation type="submission" date="2015-03" db="EMBL/GenBank/DDBJ databases">
        <title>Genome sequencing of Methylobacterium variabile DSM 16961.</title>
        <authorList>
            <person name="Chaudhry V."/>
            <person name="Patil P.B."/>
        </authorList>
    </citation>
    <scope>NUCLEOTIDE SEQUENCE [LARGE SCALE GENOMIC DNA]</scope>
    <source>
        <strain evidence="10 11">DSM 16961</strain>
    </source>
</reference>
<evidence type="ECO:0000256" key="1">
    <source>
        <dbReference type="ARBA" id="ARBA00004429"/>
    </source>
</evidence>
<dbReference type="InterPro" id="IPR010065">
    <property type="entry name" value="AA_ABC_transptr_permease_3TM"/>
</dbReference>
<dbReference type="EMBL" id="LABY01000092">
    <property type="protein sequence ID" value="KMO36991.1"/>
    <property type="molecule type" value="Genomic_DNA"/>
</dbReference>
<feature type="transmembrane region" description="Helical" evidence="8">
    <location>
        <begin position="208"/>
        <end position="231"/>
    </location>
</feature>
<dbReference type="Gene3D" id="1.10.3720.10">
    <property type="entry name" value="MetI-like"/>
    <property type="match status" value="1"/>
</dbReference>
<comment type="caution">
    <text evidence="10">The sequence shown here is derived from an EMBL/GenBank/DDBJ whole genome shotgun (WGS) entry which is preliminary data.</text>
</comment>
<keyword evidence="4" id="KW-1003">Cell membrane</keyword>
<dbReference type="NCBIfam" id="TIGR01726">
    <property type="entry name" value="HEQRo_perm_3TM"/>
    <property type="match status" value="1"/>
</dbReference>
<comment type="similarity">
    <text evidence="2">Belongs to the binding-protein-dependent transport system permease family. HisMQ subfamily.</text>
</comment>
<evidence type="ECO:0000313" key="11">
    <source>
        <dbReference type="Proteomes" id="UP000035955"/>
    </source>
</evidence>
<dbReference type="PANTHER" id="PTHR30614:SF41">
    <property type="entry name" value="INNER MEMBRANE AMINO-ACID ABC TRANSPORTER PERMEASE PROTEIN YHDY"/>
    <property type="match status" value="1"/>
</dbReference>
<evidence type="ECO:0000256" key="5">
    <source>
        <dbReference type="ARBA" id="ARBA00022692"/>
    </source>
</evidence>
<evidence type="ECO:0000313" key="10">
    <source>
        <dbReference type="EMBL" id="KMO36991.1"/>
    </source>
</evidence>
<dbReference type="Proteomes" id="UP000035955">
    <property type="component" value="Unassembled WGS sequence"/>
</dbReference>
<feature type="transmembrane region" description="Helical" evidence="8">
    <location>
        <begin position="119"/>
        <end position="136"/>
    </location>
</feature>
<comment type="subcellular location">
    <subcellularLocation>
        <location evidence="1">Cell inner membrane</location>
        <topology evidence="1">Multi-pass membrane protein</topology>
    </subcellularLocation>
    <subcellularLocation>
        <location evidence="8">Cell membrane</location>
        <topology evidence="8">Multi-pass membrane protein</topology>
    </subcellularLocation>
</comment>
<dbReference type="PATRIC" id="fig|298794.3.peg.7796"/>
<dbReference type="AlphaFoldDB" id="A0A0J6VD45"/>
<feature type="transmembrane region" description="Helical" evidence="8">
    <location>
        <begin position="66"/>
        <end position="89"/>
    </location>
</feature>